<organism evidence="2">
    <name type="scientific">Triticum aestivum</name>
    <name type="common">Wheat</name>
    <dbReference type="NCBI Taxonomy" id="4565"/>
    <lineage>
        <taxon>Eukaryota</taxon>
        <taxon>Viridiplantae</taxon>
        <taxon>Streptophyta</taxon>
        <taxon>Embryophyta</taxon>
        <taxon>Tracheophyta</taxon>
        <taxon>Spermatophyta</taxon>
        <taxon>Magnoliopsida</taxon>
        <taxon>Liliopsida</taxon>
        <taxon>Poales</taxon>
        <taxon>Poaceae</taxon>
        <taxon>BOP clade</taxon>
        <taxon>Pooideae</taxon>
        <taxon>Triticodae</taxon>
        <taxon>Triticeae</taxon>
        <taxon>Triticinae</taxon>
        <taxon>Triticum</taxon>
    </lineage>
</organism>
<dbReference type="Gramene" id="TraesSYM6A03G03257340.1">
    <property type="protein sequence ID" value="TraesSYM6A03G03257340.1"/>
    <property type="gene ID" value="TraesSYM6A03G03257340"/>
</dbReference>
<dbReference type="Proteomes" id="UP000019116">
    <property type="component" value="Chromosome 6A"/>
</dbReference>
<dbReference type="Gramene" id="TraesCS6A02G191600.1">
    <property type="protein sequence ID" value="TraesCS6A02G191600.1"/>
    <property type="gene ID" value="TraesCS6A02G191600"/>
</dbReference>
<name>A0A3B6NQT1_WHEAT</name>
<evidence type="ECO:0000256" key="1">
    <source>
        <dbReference type="SAM" id="MobiDB-lite"/>
    </source>
</evidence>
<protein>
    <submittedName>
        <fullName evidence="2">Uncharacterized protein</fullName>
    </submittedName>
</protein>
<accession>A0A3B6NQT1</accession>
<feature type="region of interest" description="Disordered" evidence="1">
    <location>
        <begin position="1"/>
        <end position="118"/>
    </location>
</feature>
<proteinExistence type="predicted"/>
<feature type="compositionally biased region" description="Basic and acidic residues" evidence="1">
    <location>
        <begin position="1"/>
        <end position="10"/>
    </location>
</feature>
<reference evidence="2" key="1">
    <citation type="submission" date="2018-08" db="EMBL/GenBank/DDBJ databases">
        <authorList>
            <person name="Rossello M."/>
        </authorList>
    </citation>
    <scope>NUCLEOTIDE SEQUENCE [LARGE SCALE GENOMIC DNA]</scope>
    <source>
        <strain evidence="2">cv. Chinese Spring</strain>
    </source>
</reference>
<dbReference type="EnsemblPlants" id="TraesCS6A02G191600.1">
    <property type="protein sequence ID" value="TraesCS6A02G191600.1"/>
    <property type="gene ID" value="TraesCS6A02G191600"/>
</dbReference>
<keyword evidence="3" id="KW-1185">Reference proteome</keyword>
<evidence type="ECO:0000313" key="3">
    <source>
        <dbReference type="Proteomes" id="UP000019116"/>
    </source>
</evidence>
<reference evidence="2" key="2">
    <citation type="submission" date="2018-10" db="UniProtKB">
        <authorList>
            <consortium name="EnsemblPlants"/>
        </authorList>
    </citation>
    <scope>IDENTIFICATION</scope>
</reference>
<dbReference type="Gramene" id="TraesCS6A03G0490200.1">
    <property type="protein sequence ID" value="TraesCS6A03G0490200.1.CDS"/>
    <property type="gene ID" value="TraesCS6A03G0490200"/>
</dbReference>
<dbReference type="Gramene" id="TraesNOR6A03G03347970.1">
    <property type="protein sequence ID" value="TraesNOR6A03G03347970.1"/>
    <property type="gene ID" value="TraesNOR6A03G03347970"/>
</dbReference>
<sequence length="118" mass="12747">MQRVGEERRQLSVLQARARRSSGGGHRSRSSGLRCGRREHDRGEARARTGQRRQLRPGSSGSNIAGDGGTLGQLDLVSGGAEGAGNDGDRSWERARDSGDEARRWPQAWTHEARDGGA</sequence>
<dbReference type="Gramene" id="TraesJAG6A03G03310440.1">
    <property type="protein sequence ID" value="TraesJAG6A03G03310440.1"/>
    <property type="gene ID" value="TraesJAG6A03G03310440"/>
</dbReference>
<dbReference type="AlphaFoldDB" id="A0A3B6NQT1"/>
<dbReference type="Gramene" id="TraesLAC6A03G03271340.1">
    <property type="protein sequence ID" value="TraesLAC6A03G03271340.1"/>
    <property type="gene ID" value="TraesLAC6A03G03271340"/>
</dbReference>
<evidence type="ECO:0000313" key="2">
    <source>
        <dbReference type="EnsemblPlants" id="TraesCS6A02G191600.1"/>
    </source>
</evidence>
<feature type="compositionally biased region" description="Basic and acidic residues" evidence="1">
    <location>
        <begin position="36"/>
        <end position="47"/>
    </location>
</feature>
<dbReference type="Gramene" id="TraesCAD_scaffold_050482_01G000100.1">
    <property type="protein sequence ID" value="TraesCAD_scaffold_050482_01G000100.1"/>
    <property type="gene ID" value="TraesCAD_scaffold_050482_01G000100"/>
</dbReference>
<dbReference type="Gramene" id="TraesCLE_scaffold_008418_01G000100.1">
    <property type="protein sequence ID" value="TraesCLE_scaffold_008418_01G000100.1"/>
    <property type="gene ID" value="TraesCLE_scaffold_008418_01G000100"/>
</dbReference>
<feature type="compositionally biased region" description="Basic and acidic residues" evidence="1">
    <location>
        <begin position="87"/>
        <end position="104"/>
    </location>
</feature>